<keyword evidence="2" id="KW-1185">Reference proteome</keyword>
<name>A0A0R0ALM8_9GAMM</name>
<accession>A0A0R0ALM8</accession>
<dbReference type="RefSeq" id="WP_057645328.1">
    <property type="nucleotide sequence ID" value="NZ_LLXU01000058.1"/>
</dbReference>
<gene>
    <name evidence="1" type="ORF">ARC20_06170</name>
</gene>
<evidence type="ECO:0008006" key="3">
    <source>
        <dbReference type="Google" id="ProtNLM"/>
    </source>
</evidence>
<dbReference type="EMBL" id="LLXU01000058">
    <property type="protein sequence ID" value="KRG45989.1"/>
    <property type="molecule type" value="Genomic_DNA"/>
</dbReference>
<organism evidence="1 2">
    <name type="scientific">Stenotrophomonas panacihumi</name>
    <dbReference type="NCBI Taxonomy" id="676599"/>
    <lineage>
        <taxon>Bacteria</taxon>
        <taxon>Pseudomonadati</taxon>
        <taxon>Pseudomonadota</taxon>
        <taxon>Gammaproteobacteria</taxon>
        <taxon>Lysobacterales</taxon>
        <taxon>Lysobacteraceae</taxon>
        <taxon>Stenotrophomonas</taxon>
    </lineage>
</organism>
<evidence type="ECO:0000313" key="1">
    <source>
        <dbReference type="EMBL" id="KRG45989.1"/>
    </source>
</evidence>
<dbReference type="Proteomes" id="UP000051802">
    <property type="component" value="Unassembled WGS sequence"/>
</dbReference>
<reference evidence="1 2" key="1">
    <citation type="submission" date="2015-10" db="EMBL/GenBank/DDBJ databases">
        <title>Genome sequencing and analysis of members of genus Stenotrophomonas.</title>
        <authorList>
            <person name="Patil P.P."/>
            <person name="Midha S."/>
            <person name="Patil P.B."/>
        </authorList>
    </citation>
    <scope>NUCLEOTIDE SEQUENCE [LARGE SCALE GENOMIC DNA]</scope>
    <source>
        <strain evidence="1 2">JCM 16536</strain>
    </source>
</reference>
<sequence>MSDIIITDKQLSSSAYTATINVPIEKVDIAEWLFNLPEAEYQRCCPPDHISAGTTTTDDGKRMSINVEMIGQTLMVQHYVAEVATPTLCKMVSTSDAFTPNGRTRVQVIWTLSVKKIDENTCEYTNSVVAHPTQEFLDFIAQHGTPFADAAEARQRDGGNHNSRETPLFAASIERRALARSSAKAA</sequence>
<proteinExistence type="predicted"/>
<dbReference type="OrthoDB" id="7554712at2"/>
<dbReference type="AlphaFoldDB" id="A0A0R0ALM8"/>
<protein>
    <recommendedName>
        <fullName evidence="3">Polyketide cyclase</fullName>
    </recommendedName>
</protein>
<evidence type="ECO:0000313" key="2">
    <source>
        <dbReference type="Proteomes" id="UP000051802"/>
    </source>
</evidence>
<comment type="caution">
    <text evidence="1">The sequence shown here is derived from an EMBL/GenBank/DDBJ whole genome shotgun (WGS) entry which is preliminary data.</text>
</comment>